<comment type="caution">
    <text evidence="6">The sequence shown here is derived from an EMBL/GenBank/DDBJ whole genome shotgun (WGS) entry which is preliminary data.</text>
</comment>
<dbReference type="CDD" id="cd13867">
    <property type="entry name" value="CuRO_2_CueO_FtsP"/>
    <property type="match status" value="1"/>
</dbReference>
<dbReference type="SUPFAM" id="SSF49503">
    <property type="entry name" value="Cupredoxins"/>
    <property type="match status" value="3"/>
</dbReference>
<name>A0A7W3MVB8_9ACTN</name>
<evidence type="ECO:0000259" key="4">
    <source>
        <dbReference type="Pfam" id="PF07731"/>
    </source>
</evidence>
<dbReference type="Proteomes" id="UP000539313">
    <property type="component" value="Unassembled WGS sequence"/>
</dbReference>
<dbReference type="EMBL" id="JACJII010000001">
    <property type="protein sequence ID" value="MBA9002539.1"/>
    <property type="molecule type" value="Genomic_DNA"/>
</dbReference>
<dbReference type="GO" id="GO:0005507">
    <property type="term" value="F:copper ion binding"/>
    <property type="evidence" value="ECO:0007669"/>
    <property type="project" value="InterPro"/>
</dbReference>
<evidence type="ECO:0000256" key="3">
    <source>
        <dbReference type="ARBA" id="ARBA00023002"/>
    </source>
</evidence>
<dbReference type="InterPro" id="IPR008972">
    <property type="entry name" value="Cupredoxin"/>
</dbReference>
<keyword evidence="2" id="KW-0479">Metal-binding</keyword>
<evidence type="ECO:0000313" key="6">
    <source>
        <dbReference type="EMBL" id="MBA9002539.1"/>
    </source>
</evidence>
<dbReference type="CDD" id="cd04232">
    <property type="entry name" value="CuRO_1_CueO_FtsP"/>
    <property type="match status" value="1"/>
</dbReference>
<gene>
    <name evidence="6" type="ORF">HNR21_001421</name>
</gene>
<feature type="domain" description="Plastocyanin-like" evidence="4">
    <location>
        <begin position="377"/>
        <end position="494"/>
    </location>
</feature>
<dbReference type="AlphaFoldDB" id="A0A7W3MVB8"/>
<proteinExistence type="inferred from homology"/>
<keyword evidence="3" id="KW-0560">Oxidoreductase</keyword>
<dbReference type="GO" id="GO:0016491">
    <property type="term" value="F:oxidoreductase activity"/>
    <property type="evidence" value="ECO:0007669"/>
    <property type="project" value="UniProtKB-KW"/>
</dbReference>
<dbReference type="PROSITE" id="PS00080">
    <property type="entry name" value="MULTICOPPER_OXIDASE2"/>
    <property type="match status" value="1"/>
</dbReference>
<organism evidence="6 7">
    <name type="scientific">Thermomonospora cellulosilytica</name>
    <dbReference type="NCBI Taxonomy" id="1411118"/>
    <lineage>
        <taxon>Bacteria</taxon>
        <taxon>Bacillati</taxon>
        <taxon>Actinomycetota</taxon>
        <taxon>Actinomycetes</taxon>
        <taxon>Streptosporangiales</taxon>
        <taxon>Thermomonosporaceae</taxon>
        <taxon>Thermomonospora</taxon>
    </lineage>
</organism>
<dbReference type="InterPro" id="IPR011706">
    <property type="entry name" value="Cu-oxidase_C"/>
</dbReference>
<dbReference type="InterPro" id="IPR002355">
    <property type="entry name" value="Cu_oxidase_Cu_BS"/>
</dbReference>
<evidence type="ECO:0000256" key="1">
    <source>
        <dbReference type="ARBA" id="ARBA00010609"/>
    </source>
</evidence>
<reference evidence="6 7" key="1">
    <citation type="submission" date="2020-08" db="EMBL/GenBank/DDBJ databases">
        <title>Sequencing the genomes of 1000 actinobacteria strains.</title>
        <authorList>
            <person name="Klenk H.-P."/>
        </authorList>
    </citation>
    <scope>NUCLEOTIDE SEQUENCE [LARGE SCALE GENOMIC DNA]</scope>
    <source>
        <strain evidence="6 7">DSM 45823</strain>
    </source>
</reference>
<dbReference type="PANTHER" id="PTHR48267:SF1">
    <property type="entry name" value="BILIRUBIN OXIDASE"/>
    <property type="match status" value="1"/>
</dbReference>
<comment type="similarity">
    <text evidence="1">Belongs to the multicopper oxidase family.</text>
</comment>
<keyword evidence="7" id="KW-1185">Reference proteome</keyword>
<evidence type="ECO:0000256" key="2">
    <source>
        <dbReference type="ARBA" id="ARBA00022723"/>
    </source>
</evidence>
<dbReference type="InterPro" id="IPR045087">
    <property type="entry name" value="Cu-oxidase_fam"/>
</dbReference>
<feature type="domain" description="Plastocyanin-like" evidence="5">
    <location>
        <begin position="71"/>
        <end position="184"/>
    </location>
</feature>
<evidence type="ECO:0000259" key="5">
    <source>
        <dbReference type="Pfam" id="PF07732"/>
    </source>
</evidence>
<dbReference type="RefSeq" id="WP_182704537.1">
    <property type="nucleotide sequence ID" value="NZ_JACJII010000001.1"/>
</dbReference>
<protein>
    <submittedName>
        <fullName evidence="6">FtsP/CotA-like multicopper oxidase with cupredoxin domain</fullName>
    </submittedName>
</protein>
<accession>A0A7W3MVB8</accession>
<sequence>MRRPTRRAVLGWGGATGLVALGPVIGYGGWLYAGSGRSNVGRLSFRNRLRIPPLPAPTERNGRKTFVLRAQEGTAELLPGRRTRTWGYNGAHLGPTLRAARGDRVAIELTNGLGETTTTHWHGMRLPAVMDGGPHQPIGPGATWRPYWTVEQPAATLWYHPHLHRRTAAHVYRGMAGMFLVDDDGPDGLPGEYGVDDVPVIVQDKKFHDDGSLDDGGITFQGLSLTGLLGDTILVNGTYDPYLEVTRTHTRLRLLNASNARVYDIGFADDRPFWLVATDAGLTAAPQRMRRIMLSPGERAEIVVVLRPGERAVLRGHPPRMGANRIYERLTGGDDAFDLLQIRAAARLEQSPPLPARLAEPEPIPVTPRTLTREFVMGDFTLNGRTMDHGRIDQVVTAGSVEIWRVTNAGGFPANGLPHSFHVHEVGFQVLDVNGRPPAAHLRGRKDTVFVPPRTTMRLAMRFGRWSDPAHPYMYHCHLLAHEDAGMMGQFVVVSPRDRGRVRPPGGHH</sequence>
<dbReference type="Pfam" id="PF07731">
    <property type="entry name" value="Cu-oxidase_2"/>
    <property type="match status" value="1"/>
</dbReference>
<dbReference type="Gene3D" id="2.60.40.420">
    <property type="entry name" value="Cupredoxins - blue copper proteins"/>
    <property type="match status" value="3"/>
</dbReference>
<dbReference type="PANTHER" id="PTHR48267">
    <property type="entry name" value="CUPREDOXIN SUPERFAMILY PROTEIN"/>
    <property type="match status" value="1"/>
</dbReference>
<dbReference type="InterPro" id="IPR011707">
    <property type="entry name" value="Cu-oxidase-like_N"/>
</dbReference>
<evidence type="ECO:0000313" key="7">
    <source>
        <dbReference type="Proteomes" id="UP000539313"/>
    </source>
</evidence>
<dbReference type="CDD" id="cd13890">
    <property type="entry name" value="CuRO_3_CueO_FtsP"/>
    <property type="match status" value="1"/>
</dbReference>
<dbReference type="Pfam" id="PF07732">
    <property type="entry name" value="Cu-oxidase_3"/>
    <property type="match status" value="1"/>
</dbReference>